<dbReference type="Pfam" id="PF01593">
    <property type="entry name" value="Amino_oxidase"/>
    <property type="match status" value="1"/>
</dbReference>
<reference evidence="8 9" key="1">
    <citation type="submission" date="2021-03" db="EMBL/GenBank/DDBJ databases">
        <title>Fibrella sp. HMF5036 genome sequencing and assembly.</title>
        <authorList>
            <person name="Kang H."/>
            <person name="Kim H."/>
            <person name="Bae S."/>
            <person name="Joh K."/>
        </authorList>
    </citation>
    <scope>NUCLEOTIDE SEQUENCE [LARGE SCALE GENOMIC DNA]</scope>
    <source>
        <strain evidence="8 9">HMF5036</strain>
    </source>
</reference>
<dbReference type="Gene3D" id="3.50.50.60">
    <property type="entry name" value="FAD/NAD(P)-binding domain"/>
    <property type="match status" value="1"/>
</dbReference>
<comment type="catalytic activity">
    <reaction evidence="6">
        <text>L-tryptophan + O2 = indole-3-acetamide + CO2 + H2O</text>
        <dbReference type="Rhea" id="RHEA:16165"/>
        <dbReference type="ChEBI" id="CHEBI:15377"/>
        <dbReference type="ChEBI" id="CHEBI:15379"/>
        <dbReference type="ChEBI" id="CHEBI:16031"/>
        <dbReference type="ChEBI" id="CHEBI:16526"/>
        <dbReference type="ChEBI" id="CHEBI:57912"/>
        <dbReference type="EC" id="1.13.12.3"/>
    </reaction>
</comment>
<dbReference type="InterPro" id="IPR036188">
    <property type="entry name" value="FAD/NAD-bd_sf"/>
</dbReference>
<dbReference type="GO" id="GO:0050361">
    <property type="term" value="F:tryptophan 2-monooxygenase activity"/>
    <property type="evidence" value="ECO:0007669"/>
    <property type="project" value="UniProtKB-EC"/>
</dbReference>
<dbReference type="AlphaFoldDB" id="A0A939GBJ4"/>
<dbReference type="EMBL" id="JAFMYU010000028">
    <property type="protein sequence ID" value="MBO0934214.1"/>
    <property type="molecule type" value="Genomic_DNA"/>
</dbReference>
<dbReference type="RefSeq" id="WP_207338179.1">
    <property type="nucleotide sequence ID" value="NZ_JAFMYU010000028.1"/>
</dbReference>
<name>A0A939GBJ4_9BACT</name>
<gene>
    <name evidence="8" type="ORF">J2I48_24620</name>
</gene>
<sequence length="534" mass="58767">MTRRDFINKTSAGYAGLQAWGLLPAAPAAAFSLPANGFAGDGKGRRVVILGAGLAGLATAYELDKLGYDCTILEARNRSGGRVWTIRGGTSETEIGGTPQTSQFDPGNYFNAGAARIPHHHQLTLQYCRELGIPLEIFNGNNEAAYLYNHQSASGLTASAGTSGGVASPSAGPLANRRMRIREYHNDMRGYTTELLAKALDQGQLDQDLTKEDVEKLVDFLKNEGDLNTAHLYKGTNRRGYKTQPGAGPTPGEAVDPYGLTDLLRSGFMQPVFYNVGDYIYEQQTTLMQPVGGMDAIPKAFEARLPGKIQFNARVTELRKTENGVRMVYQKGDKPAEIQAEFCVCTLPLPVLKNIESDISGTVKRAADFVPYIKTGKIGLQFKRRFWEEDDGIYGGISRTNMDINQIWYPSFGFMKPKGVLIGYYNFYGRAEAVGALPIAERQQLALTQGKQIHPQYATEFENAFSLAWHRIPHSEGGWATYDDATRRKYYPALLEPDGPVYFAGEHTTYLTAWMAGALTSARRTVEAIHKRVG</sequence>
<dbReference type="PANTHER" id="PTHR10742">
    <property type="entry name" value="FLAVIN MONOAMINE OXIDASE"/>
    <property type="match status" value="1"/>
</dbReference>
<dbReference type="Gene3D" id="1.20.1440.240">
    <property type="match status" value="1"/>
</dbReference>
<dbReference type="Gene3D" id="3.90.660.10">
    <property type="match status" value="1"/>
</dbReference>
<evidence type="ECO:0000256" key="1">
    <source>
        <dbReference type="ARBA" id="ARBA00004814"/>
    </source>
</evidence>
<evidence type="ECO:0000313" key="8">
    <source>
        <dbReference type="EMBL" id="MBO0934214.1"/>
    </source>
</evidence>
<evidence type="ECO:0000256" key="5">
    <source>
        <dbReference type="ARBA" id="ARBA00023070"/>
    </source>
</evidence>
<evidence type="ECO:0000259" key="7">
    <source>
        <dbReference type="Pfam" id="PF01593"/>
    </source>
</evidence>
<evidence type="ECO:0000313" key="9">
    <source>
        <dbReference type="Proteomes" id="UP000664795"/>
    </source>
</evidence>
<dbReference type="GO" id="GO:0001716">
    <property type="term" value="F:L-amino-acid oxidase activity"/>
    <property type="evidence" value="ECO:0007669"/>
    <property type="project" value="TreeGrafter"/>
</dbReference>
<protein>
    <recommendedName>
        <fullName evidence="4">Tryptophan 2-monooxygenase</fullName>
        <ecNumber evidence="3">1.13.12.3</ecNumber>
    </recommendedName>
</protein>
<keyword evidence="9" id="KW-1185">Reference proteome</keyword>
<evidence type="ECO:0000256" key="2">
    <source>
        <dbReference type="ARBA" id="ARBA00005833"/>
    </source>
</evidence>
<comment type="similarity">
    <text evidence="2">Belongs to the tryptophan 2-monooxygenase family.</text>
</comment>
<dbReference type="PANTHER" id="PTHR10742:SF342">
    <property type="entry name" value="AMINE OXIDASE"/>
    <property type="match status" value="1"/>
</dbReference>
<dbReference type="Proteomes" id="UP000664795">
    <property type="component" value="Unassembled WGS sequence"/>
</dbReference>
<dbReference type="InterPro" id="IPR002937">
    <property type="entry name" value="Amino_oxidase"/>
</dbReference>
<dbReference type="GO" id="GO:0009851">
    <property type="term" value="P:auxin biosynthetic process"/>
    <property type="evidence" value="ECO:0007669"/>
    <property type="project" value="UniProtKB-KW"/>
</dbReference>
<dbReference type="GO" id="GO:0009063">
    <property type="term" value="P:amino acid catabolic process"/>
    <property type="evidence" value="ECO:0007669"/>
    <property type="project" value="TreeGrafter"/>
</dbReference>
<dbReference type="SUPFAM" id="SSF54373">
    <property type="entry name" value="FAD-linked reductases, C-terminal domain"/>
    <property type="match status" value="1"/>
</dbReference>
<feature type="domain" description="Amine oxidase" evidence="7">
    <location>
        <begin position="54"/>
        <end position="529"/>
    </location>
</feature>
<proteinExistence type="inferred from homology"/>
<dbReference type="EC" id="1.13.12.3" evidence="3"/>
<evidence type="ECO:0000256" key="6">
    <source>
        <dbReference type="ARBA" id="ARBA00047321"/>
    </source>
</evidence>
<evidence type="ECO:0000256" key="3">
    <source>
        <dbReference type="ARBA" id="ARBA00012535"/>
    </source>
</evidence>
<keyword evidence="5" id="KW-0073">Auxin biosynthesis</keyword>
<accession>A0A939GBJ4</accession>
<comment type="caution">
    <text evidence="8">The sequence shown here is derived from an EMBL/GenBank/DDBJ whole genome shotgun (WGS) entry which is preliminary data.</text>
</comment>
<dbReference type="InterPro" id="IPR050281">
    <property type="entry name" value="Flavin_monoamine_oxidase"/>
</dbReference>
<organism evidence="8 9">
    <name type="scientific">Fibrella aquatilis</name>
    <dbReference type="NCBI Taxonomy" id="2817059"/>
    <lineage>
        <taxon>Bacteria</taxon>
        <taxon>Pseudomonadati</taxon>
        <taxon>Bacteroidota</taxon>
        <taxon>Cytophagia</taxon>
        <taxon>Cytophagales</taxon>
        <taxon>Spirosomataceae</taxon>
        <taxon>Fibrella</taxon>
    </lineage>
</organism>
<comment type="pathway">
    <text evidence="1">Plant hormone metabolism; auxin biosynthesis.</text>
</comment>
<evidence type="ECO:0000256" key="4">
    <source>
        <dbReference type="ARBA" id="ARBA00017871"/>
    </source>
</evidence>
<dbReference type="SUPFAM" id="SSF51905">
    <property type="entry name" value="FAD/NAD(P)-binding domain"/>
    <property type="match status" value="1"/>
</dbReference>